<evidence type="ECO:0000313" key="5">
    <source>
        <dbReference type="EMBL" id="SHM90702.1"/>
    </source>
</evidence>
<dbReference type="STRING" id="735517.SAMN05444272_3423"/>
<dbReference type="OrthoDB" id="582199at2"/>
<dbReference type="InterPro" id="IPR036390">
    <property type="entry name" value="WH_DNA-bd_sf"/>
</dbReference>
<name>A0A1M7MIF1_9HYPH</name>
<dbReference type="PANTHER" id="PTHR33164:SF64">
    <property type="entry name" value="TRANSCRIPTIONAL REGULATOR SLYA"/>
    <property type="match status" value="1"/>
</dbReference>
<dbReference type="GO" id="GO:0003700">
    <property type="term" value="F:DNA-binding transcription factor activity"/>
    <property type="evidence" value="ECO:0007669"/>
    <property type="project" value="InterPro"/>
</dbReference>
<dbReference type="SMART" id="SM00347">
    <property type="entry name" value="HTH_MARR"/>
    <property type="match status" value="1"/>
</dbReference>
<dbReference type="InterPro" id="IPR023187">
    <property type="entry name" value="Tscrpt_reg_MarR-type_CS"/>
</dbReference>
<proteinExistence type="predicted"/>
<evidence type="ECO:0000256" key="2">
    <source>
        <dbReference type="ARBA" id="ARBA00023125"/>
    </source>
</evidence>
<sequence>MKPLAPESSITLMIVDTARLLRKRFEIALSHVDTGLTVAEARALAFIWRNPGLRQTALADRMNVEPMTLVGYLDALERAGLIVRQADPADRRAKLIVLTEEADPVLDKIGAVMKDLREEVLFGLSEDQRKLLEGLLGTLKDNLLNVETEALTR</sequence>
<dbReference type="GO" id="GO:0003677">
    <property type="term" value="F:DNA binding"/>
    <property type="evidence" value="ECO:0007669"/>
    <property type="project" value="UniProtKB-KW"/>
</dbReference>
<evidence type="ECO:0000259" key="4">
    <source>
        <dbReference type="PROSITE" id="PS50995"/>
    </source>
</evidence>
<dbReference type="Pfam" id="PF01047">
    <property type="entry name" value="MarR"/>
    <property type="match status" value="1"/>
</dbReference>
<dbReference type="InterPro" id="IPR036388">
    <property type="entry name" value="WH-like_DNA-bd_sf"/>
</dbReference>
<dbReference type="AlphaFoldDB" id="A0A1M7MIF1"/>
<feature type="domain" description="HTH marR-type" evidence="4">
    <location>
        <begin position="7"/>
        <end position="141"/>
    </location>
</feature>
<dbReference type="InterPro" id="IPR000835">
    <property type="entry name" value="HTH_MarR-typ"/>
</dbReference>
<dbReference type="SUPFAM" id="SSF46785">
    <property type="entry name" value="Winged helix' DNA-binding domain"/>
    <property type="match status" value="1"/>
</dbReference>
<dbReference type="PANTHER" id="PTHR33164">
    <property type="entry name" value="TRANSCRIPTIONAL REGULATOR, MARR FAMILY"/>
    <property type="match status" value="1"/>
</dbReference>
<dbReference type="Gene3D" id="1.10.10.10">
    <property type="entry name" value="Winged helix-like DNA-binding domain superfamily/Winged helix DNA-binding domain"/>
    <property type="match status" value="1"/>
</dbReference>
<keyword evidence="1" id="KW-0805">Transcription regulation</keyword>
<protein>
    <submittedName>
        <fullName evidence="5">DNA-binding transcriptional regulator, MarR family</fullName>
    </submittedName>
</protein>
<accession>A0A1M7MIF1</accession>
<dbReference type="PROSITE" id="PS01117">
    <property type="entry name" value="HTH_MARR_1"/>
    <property type="match status" value="1"/>
</dbReference>
<dbReference type="PRINTS" id="PR00598">
    <property type="entry name" value="HTHMARR"/>
</dbReference>
<keyword evidence="2 5" id="KW-0238">DNA-binding</keyword>
<dbReference type="EMBL" id="FRBW01000004">
    <property type="protein sequence ID" value="SHM90702.1"/>
    <property type="molecule type" value="Genomic_DNA"/>
</dbReference>
<gene>
    <name evidence="5" type="ORF">SAMN05444272_3423</name>
</gene>
<dbReference type="RefSeq" id="WP_073014554.1">
    <property type="nucleotide sequence ID" value="NZ_FRBW01000004.1"/>
</dbReference>
<dbReference type="Proteomes" id="UP000186002">
    <property type="component" value="Unassembled WGS sequence"/>
</dbReference>
<organism evidence="5 6">
    <name type="scientific">Roseibium suaedae</name>
    <dbReference type="NCBI Taxonomy" id="735517"/>
    <lineage>
        <taxon>Bacteria</taxon>
        <taxon>Pseudomonadati</taxon>
        <taxon>Pseudomonadota</taxon>
        <taxon>Alphaproteobacteria</taxon>
        <taxon>Hyphomicrobiales</taxon>
        <taxon>Stappiaceae</taxon>
        <taxon>Roseibium</taxon>
    </lineage>
</organism>
<evidence type="ECO:0000256" key="1">
    <source>
        <dbReference type="ARBA" id="ARBA00023015"/>
    </source>
</evidence>
<dbReference type="GO" id="GO:0006950">
    <property type="term" value="P:response to stress"/>
    <property type="evidence" value="ECO:0007669"/>
    <property type="project" value="TreeGrafter"/>
</dbReference>
<reference evidence="5 6" key="1">
    <citation type="submission" date="2016-11" db="EMBL/GenBank/DDBJ databases">
        <authorList>
            <person name="Jaros S."/>
            <person name="Januszkiewicz K."/>
            <person name="Wedrychowicz H."/>
        </authorList>
    </citation>
    <scope>NUCLEOTIDE SEQUENCE [LARGE SCALE GENOMIC DNA]</scope>
    <source>
        <strain evidence="5 6">DSM 22153</strain>
    </source>
</reference>
<evidence type="ECO:0000256" key="3">
    <source>
        <dbReference type="ARBA" id="ARBA00023163"/>
    </source>
</evidence>
<keyword evidence="6" id="KW-1185">Reference proteome</keyword>
<keyword evidence="3" id="KW-0804">Transcription</keyword>
<dbReference type="PROSITE" id="PS50995">
    <property type="entry name" value="HTH_MARR_2"/>
    <property type="match status" value="1"/>
</dbReference>
<evidence type="ECO:0000313" key="6">
    <source>
        <dbReference type="Proteomes" id="UP000186002"/>
    </source>
</evidence>
<dbReference type="InterPro" id="IPR039422">
    <property type="entry name" value="MarR/SlyA-like"/>
</dbReference>